<protein>
    <recommendedName>
        <fullName evidence="2">Uridine kinase</fullName>
    </recommendedName>
</protein>
<evidence type="ECO:0008006" key="2">
    <source>
        <dbReference type="Google" id="ProtNLM"/>
    </source>
</evidence>
<proteinExistence type="predicted"/>
<accession>A0A1J5PVG6</accession>
<dbReference type="InterPro" id="IPR027417">
    <property type="entry name" value="P-loop_NTPase"/>
</dbReference>
<dbReference type="Gene3D" id="3.40.50.300">
    <property type="entry name" value="P-loop containing nucleotide triphosphate hydrolases"/>
    <property type="match status" value="1"/>
</dbReference>
<evidence type="ECO:0000313" key="1">
    <source>
        <dbReference type="EMBL" id="OIQ75465.1"/>
    </source>
</evidence>
<dbReference type="SUPFAM" id="SSF52540">
    <property type="entry name" value="P-loop containing nucleoside triphosphate hydrolases"/>
    <property type="match status" value="1"/>
</dbReference>
<sequence length="215" mass="23878">MHLHPEEPEARSWVSVDDVELAVRVRALLPAENLALVLVDGRSGSGKSTFAERLARILDGAVVHSDDIAWHHDPIDWAEVLVDGVIAPWRRGEAVCFHPPGWVENGRPGVIEVPPQRTLIIEGVGAGRSGLAARAELVVWIQSDRDEARRRGLQRDVELGRTPKEAEVFWDKWMRSEEPFLANDRPWSRASLVVNGTPPIAMRAHSDIARGPLDV</sequence>
<reference evidence="1" key="1">
    <citation type="submission" date="2016-10" db="EMBL/GenBank/DDBJ databases">
        <title>Sequence of Gallionella enrichment culture.</title>
        <authorList>
            <person name="Poehlein A."/>
            <person name="Muehling M."/>
            <person name="Daniel R."/>
        </authorList>
    </citation>
    <scope>NUCLEOTIDE SEQUENCE</scope>
</reference>
<name>A0A1J5PVG6_9ZZZZ</name>
<dbReference type="EMBL" id="MLJW01002157">
    <property type="protein sequence ID" value="OIQ75465.1"/>
    <property type="molecule type" value="Genomic_DNA"/>
</dbReference>
<comment type="caution">
    <text evidence="1">The sequence shown here is derived from an EMBL/GenBank/DDBJ whole genome shotgun (WGS) entry which is preliminary data.</text>
</comment>
<organism evidence="1">
    <name type="scientific">mine drainage metagenome</name>
    <dbReference type="NCBI Taxonomy" id="410659"/>
    <lineage>
        <taxon>unclassified sequences</taxon>
        <taxon>metagenomes</taxon>
        <taxon>ecological metagenomes</taxon>
    </lineage>
</organism>
<gene>
    <name evidence="1" type="ORF">GALL_428660</name>
</gene>
<dbReference type="AlphaFoldDB" id="A0A1J5PVG6"/>